<dbReference type="AlphaFoldDB" id="A0A8D2EHG4"/>
<keyword evidence="2" id="KW-1185">Reference proteome</keyword>
<accession>A0A8D2EHG4</accession>
<evidence type="ECO:0000313" key="2">
    <source>
        <dbReference type="Proteomes" id="UP000694411"/>
    </source>
</evidence>
<reference evidence="1" key="3">
    <citation type="submission" date="2025-09" db="UniProtKB">
        <authorList>
            <consortium name="Ensembl"/>
        </authorList>
    </citation>
    <scope>IDENTIFICATION</scope>
</reference>
<reference evidence="1" key="2">
    <citation type="submission" date="2025-08" db="UniProtKB">
        <authorList>
            <consortium name="Ensembl"/>
        </authorList>
    </citation>
    <scope>IDENTIFICATION</scope>
</reference>
<reference evidence="1" key="1">
    <citation type="submission" date="2018-05" db="EMBL/GenBank/DDBJ databases">
        <title>Whole genome of Theropithecus gelada.</title>
        <authorList>
            <person name="Chiou K.L."/>
            <person name="Snyder-Mackler N."/>
        </authorList>
    </citation>
    <scope>NUCLEOTIDE SEQUENCE [LARGE SCALE GENOMIC DNA]</scope>
</reference>
<name>A0A8D2EHG4_THEGE</name>
<proteinExistence type="predicted"/>
<evidence type="ECO:0000313" key="1">
    <source>
        <dbReference type="Ensembl" id="ENSTGEP00000008597.1"/>
    </source>
</evidence>
<dbReference type="Ensembl" id="ENSTGET00000010364.1">
    <property type="protein sequence ID" value="ENSTGEP00000008597.1"/>
    <property type="gene ID" value="ENSTGEG00000007052.1"/>
</dbReference>
<dbReference type="Proteomes" id="UP000694411">
    <property type="component" value="Chromosome 13"/>
</dbReference>
<organism evidence="1 2">
    <name type="scientific">Theropithecus gelada</name>
    <name type="common">Gelada baboon</name>
    <dbReference type="NCBI Taxonomy" id="9565"/>
    <lineage>
        <taxon>Eukaryota</taxon>
        <taxon>Metazoa</taxon>
        <taxon>Chordata</taxon>
        <taxon>Craniata</taxon>
        <taxon>Vertebrata</taxon>
        <taxon>Euteleostomi</taxon>
        <taxon>Mammalia</taxon>
        <taxon>Eutheria</taxon>
        <taxon>Euarchontoglires</taxon>
        <taxon>Primates</taxon>
        <taxon>Haplorrhini</taxon>
        <taxon>Catarrhini</taxon>
        <taxon>Cercopithecidae</taxon>
        <taxon>Cercopithecinae</taxon>
        <taxon>Theropithecus</taxon>
    </lineage>
</organism>
<protein>
    <submittedName>
        <fullName evidence="1">Uncharacterized protein</fullName>
    </submittedName>
</protein>
<sequence length="92" mass="9337">MHGSFQSRGLWTVAQAAQMDVSLLSLLGNGFTGSLPAFGYSLAAIGSRTPSLGGSTAPVRHSGSSSSCACCSAVAGCIWSSWNCSMMASRSL</sequence>